<organism evidence="2">
    <name type="scientific">Bactrocera latifrons</name>
    <name type="common">Malaysian fruit fly</name>
    <name type="synonym">Chaetodacus latifrons</name>
    <dbReference type="NCBI Taxonomy" id="174628"/>
    <lineage>
        <taxon>Eukaryota</taxon>
        <taxon>Metazoa</taxon>
        <taxon>Ecdysozoa</taxon>
        <taxon>Arthropoda</taxon>
        <taxon>Hexapoda</taxon>
        <taxon>Insecta</taxon>
        <taxon>Pterygota</taxon>
        <taxon>Neoptera</taxon>
        <taxon>Endopterygota</taxon>
        <taxon>Diptera</taxon>
        <taxon>Brachycera</taxon>
        <taxon>Muscomorpha</taxon>
        <taxon>Tephritoidea</taxon>
        <taxon>Tephritidae</taxon>
        <taxon>Bactrocera</taxon>
        <taxon>Bactrocera</taxon>
    </lineage>
</organism>
<feature type="non-terminal residue" evidence="2">
    <location>
        <position position="1"/>
    </location>
</feature>
<dbReference type="EMBL" id="GDHF01027122">
    <property type="protein sequence ID" value="JAI25192.1"/>
    <property type="molecule type" value="Transcribed_RNA"/>
</dbReference>
<evidence type="ECO:0000313" key="2">
    <source>
        <dbReference type="EMBL" id="JAI25192.1"/>
    </source>
</evidence>
<dbReference type="AlphaFoldDB" id="A0A0K8UET7"/>
<sequence length="124" mass="14266">VNASPAHQHPQPQQQQQQQQDKVLSVSGKKKCSHCGDELGKICYYVGCECLHLKFLKSNEKLSKLVGWIMFIDGIIASLFESQLQKLFGWRREVEHFSYRVMNYPSILLPMSLALRPFPSIVIF</sequence>
<feature type="compositionally biased region" description="Low complexity" evidence="1">
    <location>
        <begin position="7"/>
        <end position="20"/>
    </location>
</feature>
<gene>
    <name evidence="2" type="ORF">c0_g2_i2</name>
</gene>
<evidence type="ECO:0000256" key="1">
    <source>
        <dbReference type="SAM" id="MobiDB-lite"/>
    </source>
</evidence>
<protein>
    <submittedName>
        <fullName evidence="2">Uncharacterized protein</fullName>
    </submittedName>
</protein>
<feature type="region of interest" description="Disordered" evidence="1">
    <location>
        <begin position="1"/>
        <end position="21"/>
    </location>
</feature>
<accession>A0A0K8UET7</accession>
<reference evidence="2" key="1">
    <citation type="submission" date="2015-06" db="EMBL/GenBank/DDBJ databases">
        <authorList>
            <person name="Hoefler B.C."/>
            <person name="Straight P.D."/>
        </authorList>
    </citation>
    <scope>NUCLEOTIDE SEQUENCE</scope>
</reference>
<name>A0A0K8UET7_BACLA</name>
<proteinExistence type="predicted"/>